<accession>H1VF21</accession>
<dbReference type="PANTHER" id="PTHR31884">
    <property type="entry name" value="POLYGALACTURONASE"/>
    <property type="match status" value="1"/>
</dbReference>
<dbReference type="GO" id="GO:0071555">
    <property type="term" value="P:cell wall organization"/>
    <property type="evidence" value="ECO:0007669"/>
    <property type="project" value="UniProtKB-KW"/>
</dbReference>
<dbReference type="Proteomes" id="UP000007174">
    <property type="component" value="Unassembled WGS sequence"/>
</dbReference>
<evidence type="ECO:0000313" key="8">
    <source>
        <dbReference type="Proteomes" id="UP000007174"/>
    </source>
</evidence>
<feature type="signal peptide" evidence="6">
    <location>
        <begin position="1"/>
        <end position="20"/>
    </location>
</feature>
<comment type="subcellular location">
    <subcellularLocation>
        <location evidence="1">Secreted</location>
    </subcellularLocation>
</comment>
<proteinExistence type="predicted"/>
<evidence type="ECO:0000313" key="7">
    <source>
        <dbReference type="EMBL" id="CCF38824.1"/>
    </source>
</evidence>
<name>H1VF21_COLHI</name>
<dbReference type="VEuPathDB" id="FungiDB:CH63R_01880"/>
<keyword evidence="5" id="KW-0961">Cell wall biogenesis/degradation</keyword>
<gene>
    <name evidence="7" type="ORF">CH063_09817</name>
</gene>
<organism evidence="7 8">
    <name type="scientific">Colletotrichum higginsianum (strain IMI 349063)</name>
    <name type="common">Crucifer anthracnose fungus</name>
    <dbReference type="NCBI Taxonomy" id="759273"/>
    <lineage>
        <taxon>Eukaryota</taxon>
        <taxon>Fungi</taxon>
        <taxon>Dikarya</taxon>
        <taxon>Ascomycota</taxon>
        <taxon>Pezizomycotina</taxon>
        <taxon>Sordariomycetes</taxon>
        <taxon>Hypocreomycetidae</taxon>
        <taxon>Glomerellales</taxon>
        <taxon>Glomerellaceae</taxon>
        <taxon>Colletotrichum</taxon>
        <taxon>Colletotrichum destructivum species complex</taxon>
    </lineage>
</organism>
<dbReference type="PANTHER" id="PTHR31884:SF9">
    <property type="entry name" value="ENDOPOLYGALACTURONASE D-RELATED"/>
    <property type="match status" value="1"/>
</dbReference>
<dbReference type="InterPro" id="IPR050434">
    <property type="entry name" value="Glycosyl_hydrlase_28"/>
</dbReference>
<sequence length="81" mass="8048">MAKLFAPVVAALLPAVLVTAAPTAVSNATGNGCTVTEYADIANAVATCTDITLSNIAAPANSPIDLQKLQQGATVTFDGTT</sequence>
<evidence type="ECO:0000256" key="1">
    <source>
        <dbReference type="ARBA" id="ARBA00004613"/>
    </source>
</evidence>
<protein>
    <submittedName>
        <fullName evidence="7">Uncharacterized protein</fullName>
    </submittedName>
</protein>
<evidence type="ECO:0000256" key="3">
    <source>
        <dbReference type="ARBA" id="ARBA00022729"/>
    </source>
</evidence>
<dbReference type="GO" id="GO:0004650">
    <property type="term" value="F:polygalacturonase activity"/>
    <property type="evidence" value="ECO:0007669"/>
    <property type="project" value="TreeGrafter"/>
</dbReference>
<dbReference type="STRING" id="759273.H1VF21"/>
<keyword evidence="4" id="KW-0325">Glycoprotein</keyword>
<dbReference type="AlphaFoldDB" id="H1VF21"/>
<reference evidence="8" key="1">
    <citation type="journal article" date="2012" name="Nat. Genet.">
        <title>Lifestyle transitions in plant pathogenic Colletotrichum fungi deciphered by genome and transcriptome analyses.</title>
        <authorList>
            <person name="O'Connell R.J."/>
            <person name="Thon M.R."/>
            <person name="Hacquard S."/>
            <person name="Amyotte S.G."/>
            <person name="Kleemann J."/>
            <person name="Torres M.F."/>
            <person name="Damm U."/>
            <person name="Buiate E.A."/>
            <person name="Epstein L."/>
            <person name="Alkan N."/>
            <person name="Altmueller J."/>
            <person name="Alvarado-Balderrama L."/>
            <person name="Bauser C.A."/>
            <person name="Becker C."/>
            <person name="Birren B.W."/>
            <person name="Chen Z."/>
            <person name="Choi J."/>
            <person name="Crouch J.A."/>
            <person name="Duvick J.P."/>
            <person name="Farman M.A."/>
            <person name="Gan P."/>
            <person name="Heiman D."/>
            <person name="Henrissat B."/>
            <person name="Howard R.J."/>
            <person name="Kabbage M."/>
            <person name="Koch C."/>
            <person name="Kracher B."/>
            <person name="Kubo Y."/>
            <person name="Law A.D."/>
            <person name="Lebrun M.-H."/>
            <person name="Lee Y.-H."/>
            <person name="Miyara I."/>
            <person name="Moore N."/>
            <person name="Neumann U."/>
            <person name="Nordstroem K."/>
            <person name="Panaccione D.G."/>
            <person name="Panstruga R."/>
            <person name="Place M."/>
            <person name="Proctor R.H."/>
            <person name="Prusky D."/>
            <person name="Rech G."/>
            <person name="Reinhardt R."/>
            <person name="Rollins J.A."/>
            <person name="Rounsley S."/>
            <person name="Schardl C.L."/>
            <person name="Schwartz D.C."/>
            <person name="Shenoy N."/>
            <person name="Shirasu K."/>
            <person name="Sikhakolli U.R."/>
            <person name="Stueber K."/>
            <person name="Sukno S.A."/>
            <person name="Sweigard J.A."/>
            <person name="Takano Y."/>
            <person name="Takahara H."/>
            <person name="Trail F."/>
            <person name="van der Does H.C."/>
            <person name="Voll L.M."/>
            <person name="Will I."/>
            <person name="Young S."/>
            <person name="Zeng Q."/>
            <person name="Zhang J."/>
            <person name="Zhou S."/>
            <person name="Dickman M.B."/>
            <person name="Schulze-Lefert P."/>
            <person name="Ver Loren van Themaat E."/>
            <person name="Ma L.-J."/>
            <person name="Vaillancourt L.J."/>
        </authorList>
    </citation>
    <scope>NUCLEOTIDE SEQUENCE [LARGE SCALE GENOMIC DNA]</scope>
    <source>
        <strain evidence="8">IMI 349063</strain>
    </source>
</reference>
<evidence type="ECO:0000256" key="6">
    <source>
        <dbReference type="SAM" id="SignalP"/>
    </source>
</evidence>
<dbReference type="Gene3D" id="2.160.20.10">
    <property type="entry name" value="Single-stranded right-handed beta-helix, Pectin lyase-like"/>
    <property type="match status" value="1"/>
</dbReference>
<dbReference type="GO" id="GO:0005576">
    <property type="term" value="C:extracellular region"/>
    <property type="evidence" value="ECO:0007669"/>
    <property type="project" value="UniProtKB-SubCell"/>
</dbReference>
<evidence type="ECO:0000256" key="2">
    <source>
        <dbReference type="ARBA" id="ARBA00022525"/>
    </source>
</evidence>
<dbReference type="EMBL" id="CACQ02003175">
    <property type="protein sequence ID" value="CCF38824.1"/>
    <property type="molecule type" value="Genomic_DNA"/>
</dbReference>
<evidence type="ECO:0000256" key="4">
    <source>
        <dbReference type="ARBA" id="ARBA00023180"/>
    </source>
</evidence>
<dbReference type="InterPro" id="IPR012334">
    <property type="entry name" value="Pectin_lyas_fold"/>
</dbReference>
<dbReference type="GO" id="GO:0045490">
    <property type="term" value="P:pectin catabolic process"/>
    <property type="evidence" value="ECO:0007669"/>
    <property type="project" value="TreeGrafter"/>
</dbReference>
<feature type="chain" id="PRO_5003554924" evidence="6">
    <location>
        <begin position="21"/>
        <end position="81"/>
    </location>
</feature>
<keyword evidence="2" id="KW-0964">Secreted</keyword>
<evidence type="ECO:0000256" key="5">
    <source>
        <dbReference type="ARBA" id="ARBA00023316"/>
    </source>
</evidence>
<dbReference type="HOGENOM" id="CLU_2580224_0_0_1"/>
<feature type="non-terminal residue" evidence="7">
    <location>
        <position position="1"/>
    </location>
</feature>
<keyword evidence="3 6" id="KW-0732">Signal</keyword>